<dbReference type="InterPro" id="IPR007110">
    <property type="entry name" value="Ig-like_dom"/>
</dbReference>
<keyword evidence="6" id="KW-1185">Reference proteome</keyword>
<organism evidence="5 6">
    <name type="scientific">Rostratula benghalensis</name>
    <name type="common">greater painted-snipe</name>
    <dbReference type="NCBI Taxonomy" id="118793"/>
    <lineage>
        <taxon>Eukaryota</taxon>
        <taxon>Metazoa</taxon>
        <taxon>Chordata</taxon>
        <taxon>Craniata</taxon>
        <taxon>Vertebrata</taxon>
        <taxon>Euteleostomi</taxon>
        <taxon>Archelosauria</taxon>
        <taxon>Archosauria</taxon>
        <taxon>Dinosauria</taxon>
        <taxon>Saurischia</taxon>
        <taxon>Theropoda</taxon>
        <taxon>Coelurosauria</taxon>
        <taxon>Aves</taxon>
        <taxon>Neognathae</taxon>
        <taxon>Neoaves</taxon>
        <taxon>Charadriiformes</taxon>
        <taxon>Rostratulidae</taxon>
        <taxon>Rostratula</taxon>
    </lineage>
</organism>
<keyword evidence="3" id="KW-0472">Membrane</keyword>
<comment type="caution">
    <text evidence="5">The sequence shown here is derived from an EMBL/GenBank/DDBJ whole genome shotgun (WGS) entry which is preliminary data.</text>
</comment>
<evidence type="ECO:0000259" key="4">
    <source>
        <dbReference type="PROSITE" id="PS50835"/>
    </source>
</evidence>
<evidence type="ECO:0000313" key="6">
    <source>
        <dbReference type="Proteomes" id="UP000545435"/>
    </source>
</evidence>
<evidence type="ECO:0000256" key="2">
    <source>
        <dbReference type="ARBA" id="ARBA00022692"/>
    </source>
</evidence>
<dbReference type="Gene3D" id="2.60.40.10">
    <property type="entry name" value="Immunoglobulins"/>
    <property type="match status" value="1"/>
</dbReference>
<dbReference type="Proteomes" id="UP000545435">
    <property type="component" value="Unassembled WGS sequence"/>
</dbReference>
<reference evidence="5 6" key="1">
    <citation type="submission" date="2019-09" db="EMBL/GenBank/DDBJ databases">
        <title>Bird 10,000 Genomes (B10K) Project - Family phase.</title>
        <authorList>
            <person name="Zhang G."/>
        </authorList>
    </citation>
    <scope>NUCLEOTIDE SEQUENCE [LARGE SCALE GENOMIC DNA]</scope>
    <source>
        <strain evidence="5">B10K-DU-006-20</strain>
        <tissue evidence="5">Mixed tissue sample</tissue>
    </source>
</reference>
<dbReference type="InterPro" id="IPR013783">
    <property type="entry name" value="Ig-like_fold"/>
</dbReference>
<gene>
    <name evidence="5" type="primary">Trem2_1</name>
    <name evidence="5" type="ORF">ROSBEN_R15166</name>
</gene>
<dbReference type="EMBL" id="VXAI01000357">
    <property type="protein sequence ID" value="NXJ69605.1"/>
    <property type="molecule type" value="Genomic_DNA"/>
</dbReference>
<protein>
    <submittedName>
        <fullName evidence="5">TREM2 protein</fullName>
    </submittedName>
</protein>
<dbReference type="GO" id="GO:0005886">
    <property type="term" value="C:plasma membrane"/>
    <property type="evidence" value="ECO:0007669"/>
    <property type="project" value="TreeGrafter"/>
</dbReference>
<proteinExistence type="predicted"/>
<feature type="non-terminal residue" evidence="5">
    <location>
        <position position="65"/>
    </location>
</feature>
<dbReference type="InterPro" id="IPR050671">
    <property type="entry name" value="CD300_family_receptors"/>
</dbReference>
<keyword evidence="2" id="KW-0812">Transmembrane</keyword>
<feature type="non-terminal residue" evidence="5">
    <location>
        <position position="1"/>
    </location>
</feature>
<dbReference type="Pfam" id="PF07686">
    <property type="entry name" value="V-set"/>
    <property type="match status" value="1"/>
</dbReference>
<dbReference type="InterPro" id="IPR036179">
    <property type="entry name" value="Ig-like_dom_sf"/>
</dbReference>
<evidence type="ECO:0000256" key="3">
    <source>
        <dbReference type="ARBA" id="ARBA00023136"/>
    </source>
</evidence>
<name>A0A7L0DBU4_9CHAR</name>
<dbReference type="InterPro" id="IPR013106">
    <property type="entry name" value="Ig_V-set"/>
</dbReference>
<sequence length="65" mass="7333">KKAWCRVRGEECELLVETTGGQPQQPYRIEAKKGKITIVDDQYHRTVSITMTNLQAEDSGTYSCA</sequence>
<evidence type="ECO:0000313" key="5">
    <source>
        <dbReference type="EMBL" id="NXJ69605.1"/>
    </source>
</evidence>
<dbReference type="PANTHER" id="PTHR11860:SF87">
    <property type="entry name" value="CMRF35-LIKE MOLECULE 8"/>
    <property type="match status" value="1"/>
</dbReference>
<dbReference type="AlphaFoldDB" id="A0A7L0DBU4"/>
<dbReference type="PANTHER" id="PTHR11860">
    <property type="entry name" value="POLYMERIC-IMMUNOGLOBULIN RECEPTOR"/>
    <property type="match status" value="1"/>
</dbReference>
<dbReference type="GO" id="GO:0004888">
    <property type="term" value="F:transmembrane signaling receptor activity"/>
    <property type="evidence" value="ECO:0007669"/>
    <property type="project" value="TreeGrafter"/>
</dbReference>
<dbReference type="SUPFAM" id="SSF48726">
    <property type="entry name" value="Immunoglobulin"/>
    <property type="match status" value="1"/>
</dbReference>
<feature type="domain" description="Ig-like" evidence="4">
    <location>
        <begin position="1"/>
        <end position="65"/>
    </location>
</feature>
<comment type="subcellular location">
    <subcellularLocation>
        <location evidence="1">Membrane</location>
    </subcellularLocation>
</comment>
<dbReference type="PROSITE" id="PS50835">
    <property type="entry name" value="IG_LIKE"/>
    <property type="match status" value="1"/>
</dbReference>
<accession>A0A7L0DBU4</accession>
<evidence type="ECO:0000256" key="1">
    <source>
        <dbReference type="ARBA" id="ARBA00004370"/>
    </source>
</evidence>